<dbReference type="Gene3D" id="2.40.260.10">
    <property type="entry name" value="Sortase"/>
    <property type="match status" value="1"/>
</dbReference>
<dbReference type="GO" id="GO:0016787">
    <property type="term" value="F:hydrolase activity"/>
    <property type="evidence" value="ECO:0007669"/>
    <property type="project" value="UniProtKB-KW"/>
</dbReference>
<gene>
    <name evidence="3" type="ORF">CUU66_07410</name>
</gene>
<accession>A0A2N5M823</accession>
<reference evidence="3 4" key="1">
    <citation type="submission" date="2017-11" db="EMBL/GenBank/DDBJ databases">
        <title>Comparitive Functional Genomics of Dry Heat Resistant strains isolated from the Viking Spacecraft.</title>
        <authorList>
            <person name="Seuylemezian A."/>
            <person name="Cooper K."/>
            <person name="Vaishampayan P."/>
        </authorList>
    </citation>
    <scope>NUCLEOTIDE SEQUENCE [LARGE SCALE GENOMIC DNA]</scope>
    <source>
        <strain evidence="3 4">V1-29</strain>
    </source>
</reference>
<dbReference type="NCBIfam" id="NF033746">
    <property type="entry name" value="class_D_sortase"/>
    <property type="match status" value="1"/>
</dbReference>
<dbReference type="CDD" id="cd05828">
    <property type="entry name" value="Sortase_D_1"/>
    <property type="match status" value="1"/>
</dbReference>
<comment type="caution">
    <text evidence="3">The sequence shown here is derived from an EMBL/GenBank/DDBJ whole genome shotgun (WGS) entry which is preliminary data.</text>
</comment>
<evidence type="ECO:0000313" key="4">
    <source>
        <dbReference type="Proteomes" id="UP000234748"/>
    </source>
</evidence>
<dbReference type="RefSeq" id="WP_101641044.1">
    <property type="nucleotide sequence ID" value="NZ_PGUY01000021.1"/>
</dbReference>
<feature type="active site" description="Acyl-thioester intermediate" evidence="2">
    <location>
        <position position="189"/>
    </location>
</feature>
<dbReference type="AlphaFoldDB" id="A0A2N5M823"/>
<dbReference type="NCBIfam" id="TIGR01076">
    <property type="entry name" value="sortase_fam"/>
    <property type="match status" value="1"/>
</dbReference>
<dbReference type="SUPFAM" id="SSF63817">
    <property type="entry name" value="Sortase"/>
    <property type="match status" value="1"/>
</dbReference>
<dbReference type="OrthoDB" id="165822at2"/>
<keyword evidence="1" id="KW-0378">Hydrolase</keyword>
<proteinExistence type="predicted"/>
<evidence type="ECO:0000256" key="2">
    <source>
        <dbReference type="PIRSR" id="PIRSR605754-1"/>
    </source>
</evidence>
<dbReference type="EMBL" id="PGUY01000021">
    <property type="protein sequence ID" value="PLT30482.1"/>
    <property type="molecule type" value="Genomic_DNA"/>
</dbReference>
<dbReference type="InterPro" id="IPR005754">
    <property type="entry name" value="Sortase"/>
</dbReference>
<dbReference type="InterPro" id="IPR023365">
    <property type="entry name" value="Sortase_dom-sf"/>
</dbReference>
<dbReference type="InterPro" id="IPR041999">
    <property type="entry name" value="Sortase_D_1"/>
</dbReference>
<evidence type="ECO:0000256" key="1">
    <source>
        <dbReference type="ARBA" id="ARBA00022801"/>
    </source>
</evidence>
<dbReference type="InterPro" id="IPR053525">
    <property type="entry name" value="Sortase_D"/>
</dbReference>
<dbReference type="Proteomes" id="UP000234748">
    <property type="component" value="Unassembled WGS sequence"/>
</dbReference>
<sequence length="239" mass="26845">MERRNTRINRNKRLILISLSLALVTAGVWFTADNLYKFAKGYFLFKTEASVPAQEITKTPEPRQTNLSEVQDELYPVRPKIGEKMGELYIPKLKASLPIFHGTDEDELSKGVGHFAGSVLPGEKDNSVLSGHRDTVFRKLGDVGEGDSLIVRTSAGEFRYKVNKVRIVDADDRTVIVPKPRATLTVSTCYPFNFIGSAPERYILVAYLAEKKNKREAHASLLFFLVGSFLNDCCFLIVR</sequence>
<name>A0A2N5M823_9BACI</name>
<keyword evidence="4" id="KW-1185">Reference proteome</keyword>
<protein>
    <submittedName>
        <fullName evidence="3">Class D sortase</fullName>
    </submittedName>
</protein>
<organism evidence="3 4">
    <name type="scientific">Peribacillus deserti</name>
    <dbReference type="NCBI Taxonomy" id="673318"/>
    <lineage>
        <taxon>Bacteria</taxon>
        <taxon>Bacillati</taxon>
        <taxon>Bacillota</taxon>
        <taxon>Bacilli</taxon>
        <taxon>Bacillales</taxon>
        <taxon>Bacillaceae</taxon>
        <taxon>Peribacillus</taxon>
    </lineage>
</organism>
<feature type="active site" description="Proton donor/acceptor" evidence="2">
    <location>
        <position position="132"/>
    </location>
</feature>
<dbReference type="Pfam" id="PF04203">
    <property type="entry name" value="Sortase"/>
    <property type="match status" value="1"/>
</dbReference>
<evidence type="ECO:0000313" key="3">
    <source>
        <dbReference type="EMBL" id="PLT30482.1"/>
    </source>
</evidence>